<dbReference type="GO" id="GO:0009982">
    <property type="term" value="F:pseudouridine synthase activity"/>
    <property type="evidence" value="ECO:0007669"/>
    <property type="project" value="InterPro"/>
</dbReference>
<evidence type="ECO:0000313" key="4">
    <source>
        <dbReference type="EMBL" id="WKK79026.2"/>
    </source>
</evidence>
<dbReference type="Pfam" id="PF00849">
    <property type="entry name" value="PseudoU_synth_2"/>
    <property type="match status" value="1"/>
</dbReference>
<gene>
    <name evidence="4" type="ORF">QYS47_16100</name>
</gene>
<comment type="similarity">
    <text evidence="1">Belongs to the pseudouridine synthase RluA family.</text>
</comment>
<dbReference type="AlphaFoldDB" id="A0AA49GC53"/>
<dbReference type="PANTHER" id="PTHR21600">
    <property type="entry name" value="MITOCHONDRIAL RNA PSEUDOURIDINE SYNTHASE"/>
    <property type="match status" value="1"/>
</dbReference>
<organism evidence="4">
    <name type="scientific">Marivirga arenosa</name>
    <dbReference type="NCBI Taxonomy" id="3059076"/>
    <lineage>
        <taxon>Bacteria</taxon>
        <taxon>Pseudomonadati</taxon>
        <taxon>Bacteroidota</taxon>
        <taxon>Cytophagia</taxon>
        <taxon>Cytophagales</taxon>
        <taxon>Marivirgaceae</taxon>
        <taxon>Marivirga</taxon>
    </lineage>
</organism>
<dbReference type="GO" id="GO:0006396">
    <property type="term" value="P:RNA processing"/>
    <property type="evidence" value="ECO:0007669"/>
    <property type="project" value="UniProtKB-ARBA"/>
</dbReference>
<evidence type="ECO:0000256" key="1">
    <source>
        <dbReference type="ARBA" id="ARBA00010876"/>
    </source>
</evidence>
<evidence type="ECO:0000259" key="3">
    <source>
        <dbReference type="Pfam" id="PF00849"/>
    </source>
</evidence>
<proteinExistence type="inferred from homology"/>
<protein>
    <submittedName>
        <fullName evidence="4">RNA pseudouridine synthase</fullName>
    </submittedName>
</protein>
<dbReference type="CDD" id="cd02869">
    <property type="entry name" value="PseudoU_synth_RluA_like"/>
    <property type="match status" value="1"/>
</dbReference>
<dbReference type="InterPro" id="IPR020103">
    <property type="entry name" value="PsdUridine_synth_cat_dom_sf"/>
</dbReference>
<dbReference type="GO" id="GO:0001522">
    <property type="term" value="P:pseudouridine synthesis"/>
    <property type="evidence" value="ECO:0007669"/>
    <property type="project" value="InterPro"/>
</dbReference>
<evidence type="ECO:0000256" key="2">
    <source>
        <dbReference type="ARBA" id="ARBA00023235"/>
    </source>
</evidence>
<dbReference type="PANTHER" id="PTHR21600:SF83">
    <property type="entry name" value="PSEUDOURIDYLATE SYNTHASE RPUSD4, MITOCHONDRIAL"/>
    <property type="match status" value="1"/>
</dbReference>
<dbReference type="GO" id="GO:0140098">
    <property type="term" value="F:catalytic activity, acting on RNA"/>
    <property type="evidence" value="ECO:0007669"/>
    <property type="project" value="UniProtKB-ARBA"/>
</dbReference>
<dbReference type="InterPro" id="IPR050188">
    <property type="entry name" value="RluA_PseudoU_synthase"/>
</dbReference>
<dbReference type="InterPro" id="IPR006145">
    <property type="entry name" value="PsdUridine_synth_RsuA/RluA"/>
</dbReference>
<dbReference type="GO" id="GO:0003723">
    <property type="term" value="F:RNA binding"/>
    <property type="evidence" value="ECO:0007669"/>
    <property type="project" value="InterPro"/>
</dbReference>
<name>A0AA49GC53_9BACT</name>
<sequence>MTYQEFLQIVMYEDNHLLVVNKPSGMLVQGDQTGDTPLPEHAKKYLAEKYNKTGNVFCGTPHRIDRPVSGTVVLARTSKALERLSKMFQERQVDKTYWAITEKRPPKTEDTITHWLKKDSNKNMTHAYMSDKKGGLKSTLSYRLVRALGDRNLIEVKPITGRPHQIRVQLSRIGCPIIGDVKYGFPKPTKDGSIALHARAISFEHPVKKEPFKVVSPIPKAFVWSFFEDVIE</sequence>
<dbReference type="Gene3D" id="3.30.2350.10">
    <property type="entry name" value="Pseudouridine synthase"/>
    <property type="match status" value="1"/>
</dbReference>
<dbReference type="Proteomes" id="UP001232019">
    <property type="component" value="Chromosome"/>
</dbReference>
<reference evidence="4" key="1">
    <citation type="submission" date="2023-08" db="EMBL/GenBank/DDBJ databases">
        <title>Comparative genomics and taxonomic characterization of three novel marine species of genus Marivirga.</title>
        <authorList>
            <person name="Muhammad N."/>
            <person name="Kim S.-G."/>
        </authorList>
    </citation>
    <scope>NUCLEOTIDE SEQUENCE</scope>
    <source>
        <strain evidence="4">BKB1-2</strain>
    </source>
</reference>
<keyword evidence="2" id="KW-0413">Isomerase</keyword>
<dbReference type="KEGG" id="marp:QYS47_16100"/>
<dbReference type="EMBL" id="CP129968">
    <property type="protein sequence ID" value="WKK79026.2"/>
    <property type="molecule type" value="Genomic_DNA"/>
</dbReference>
<dbReference type="SUPFAM" id="SSF55120">
    <property type="entry name" value="Pseudouridine synthase"/>
    <property type="match status" value="1"/>
</dbReference>
<accession>A0AA49GC53</accession>
<feature type="domain" description="Pseudouridine synthase RsuA/RluA-like" evidence="3">
    <location>
        <begin position="16"/>
        <end position="171"/>
    </location>
</feature>
<dbReference type="RefSeq" id="WP_322347204.1">
    <property type="nucleotide sequence ID" value="NZ_CP129968.2"/>
</dbReference>